<dbReference type="PATRIC" id="fig|28084.5.peg.1514"/>
<dbReference type="InterPro" id="IPR017870">
    <property type="entry name" value="FeS_cluster_insertion_CS"/>
</dbReference>
<protein>
    <submittedName>
        <fullName evidence="3">Fe-S cluster assembly protein</fullName>
    </submittedName>
</protein>
<dbReference type="PANTHER" id="PTHR10072:SF41">
    <property type="entry name" value="IRON-SULFUR CLUSTER ASSEMBLY 1 HOMOLOG, MITOCHONDRIAL"/>
    <property type="match status" value="1"/>
</dbReference>
<evidence type="ECO:0000259" key="2">
    <source>
        <dbReference type="Pfam" id="PF01521"/>
    </source>
</evidence>
<dbReference type="EMBL" id="LR134173">
    <property type="protein sequence ID" value="VEB37121.1"/>
    <property type="molecule type" value="Genomic_DNA"/>
</dbReference>
<proteinExistence type="inferred from homology"/>
<organism evidence="3 5">
    <name type="scientific">Legionella cherrii</name>
    <dbReference type="NCBI Taxonomy" id="28084"/>
    <lineage>
        <taxon>Bacteria</taxon>
        <taxon>Pseudomonadati</taxon>
        <taxon>Pseudomonadota</taxon>
        <taxon>Gammaproteobacteria</taxon>
        <taxon>Legionellales</taxon>
        <taxon>Legionellaceae</taxon>
        <taxon>Legionella</taxon>
    </lineage>
</organism>
<dbReference type="InterPro" id="IPR035903">
    <property type="entry name" value="HesB-like_dom_sf"/>
</dbReference>
<dbReference type="PROSITE" id="PS01152">
    <property type="entry name" value="HESB"/>
    <property type="match status" value="1"/>
</dbReference>
<accession>A0A0W0S8D2</accession>
<sequence length="121" mass="13440">MSVVMHHVESAVPEISFTDAAIKHVVSYLQKNPEYTGIRLSVKKTGCSGLSYVVDYVLAPQDSDLKLALTENYVVCIDKSSYPFLKNMSVDYVKQGLNYKFIFNNPNQTGQCGCGESFTVD</sequence>
<dbReference type="Gene3D" id="2.60.300.12">
    <property type="entry name" value="HesB-like domain"/>
    <property type="match status" value="1"/>
</dbReference>
<dbReference type="EMBL" id="LNXW01000013">
    <property type="protein sequence ID" value="KTC79371.1"/>
    <property type="molecule type" value="Genomic_DNA"/>
</dbReference>
<evidence type="ECO:0000313" key="3">
    <source>
        <dbReference type="EMBL" id="KTC79371.1"/>
    </source>
</evidence>
<dbReference type="NCBIfam" id="TIGR00049">
    <property type="entry name" value="iron-sulfur cluster assembly accessory protein"/>
    <property type="match status" value="1"/>
</dbReference>
<evidence type="ECO:0000313" key="5">
    <source>
        <dbReference type="Proteomes" id="UP000054921"/>
    </source>
</evidence>
<dbReference type="Proteomes" id="UP000277577">
    <property type="component" value="Chromosome"/>
</dbReference>
<evidence type="ECO:0000256" key="1">
    <source>
        <dbReference type="ARBA" id="ARBA00006718"/>
    </source>
</evidence>
<name>A0A0W0S8D2_9GAMM</name>
<dbReference type="PANTHER" id="PTHR10072">
    <property type="entry name" value="IRON-SULFUR CLUSTER ASSEMBLY PROTEIN"/>
    <property type="match status" value="1"/>
</dbReference>
<dbReference type="OrthoDB" id="9801228at2"/>
<keyword evidence="6" id="KW-1185">Reference proteome</keyword>
<dbReference type="Pfam" id="PF01521">
    <property type="entry name" value="Fe-S_biosyn"/>
    <property type="match status" value="1"/>
</dbReference>
<reference evidence="3 5" key="1">
    <citation type="submission" date="2015-11" db="EMBL/GenBank/DDBJ databases">
        <title>Genomic analysis of 38 Legionella species identifies large and diverse effector repertoires.</title>
        <authorList>
            <person name="Burstein D."/>
            <person name="Amaro F."/>
            <person name="Zusman T."/>
            <person name="Lifshitz Z."/>
            <person name="Cohen O."/>
            <person name="Gilbert J.A."/>
            <person name="Pupko T."/>
            <person name="Shuman H.A."/>
            <person name="Segal G."/>
        </authorList>
    </citation>
    <scope>NUCLEOTIDE SEQUENCE [LARGE SCALE GENOMIC DNA]</scope>
    <source>
        <strain evidence="3 5">ORW</strain>
    </source>
</reference>
<dbReference type="GO" id="GO:0005829">
    <property type="term" value="C:cytosol"/>
    <property type="evidence" value="ECO:0007669"/>
    <property type="project" value="TreeGrafter"/>
</dbReference>
<comment type="similarity">
    <text evidence="1">Belongs to the HesB/IscA family.</text>
</comment>
<reference evidence="4 6" key="2">
    <citation type="submission" date="2018-12" db="EMBL/GenBank/DDBJ databases">
        <authorList>
            <consortium name="Pathogen Informatics"/>
        </authorList>
    </citation>
    <scope>NUCLEOTIDE SEQUENCE [LARGE SCALE GENOMIC DNA]</scope>
    <source>
        <strain evidence="4 6">NCTC11976</strain>
    </source>
</reference>
<evidence type="ECO:0000313" key="4">
    <source>
        <dbReference type="EMBL" id="VEB37121.1"/>
    </source>
</evidence>
<gene>
    <name evidence="3" type="primary">sufA</name>
    <name evidence="3" type="ORF">Lche_1391</name>
    <name evidence="4" type="ORF">NCTC11976_02052</name>
</gene>
<feature type="domain" description="Core" evidence="2">
    <location>
        <begin position="14"/>
        <end position="116"/>
    </location>
</feature>
<dbReference type="GO" id="GO:0016226">
    <property type="term" value="P:iron-sulfur cluster assembly"/>
    <property type="evidence" value="ECO:0007669"/>
    <property type="project" value="InterPro"/>
</dbReference>
<dbReference type="SUPFAM" id="SSF89360">
    <property type="entry name" value="HesB-like domain"/>
    <property type="match status" value="1"/>
</dbReference>
<dbReference type="InterPro" id="IPR050322">
    <property type="entry name" value="Fe-S_cluster_asmbl/transfer"/>
</dbReference>
<dbReference type="STRING" id="28084.Lche_1391"/>
<dbReference type="Proteomes" id="UP000054921">
    <property type="component" value="Unassembled WGS sequence"/>
</dbReference>
<dbReference type="AlphaFoldDB" id="A0A0W0S8D2"/>
<dbReference type="InterPro" id="IPR000361">
    <property type="entry name" value="ATAP_core_dom"/>
</dbReference>
<dbReference type="RefSeq" id="WP_028381837.1">
    <property type="nucleotide sequence ID" value="NZ_CAAAIT010000008.1"/>
</dbReference>
<evidence type="ECO:0000313" key="6">
    <source>
        <dbReference type="Proteomes" id="UP000277577"/>
    </source>
</evidence>
<dbReference type="GO" id="GO:0051537">
    <property type="term" value="F:2 iron, 2 sulfur cluster binding"/>
    <property type="evidence" value="ECO:0007669"/>
    <property type="project" value="TreeGrafter"/>
</dbReference>
<dbReference type="InterPro" id="IPR016092">
    <property type="entry name" value="ATAP"/>
</dbReference>